<dbReference type="GO" id="GO:0005524">
    <property type="term" value="F:ATP binding"/>
    <property type="evidence" value="ECO:0007669"/>
    <property type="project" value="UniProtKB-KW"/>
</dbReference>
<dbReference type="OrthoDB" id="9804819at2"/>
<accession>A0A387BF44</accession>
<dbReference type="SMART" id="SM00382">
    <property type="entry name" value="AAA"/>
    <property type="match status" value="1"/>
</dbReference>
<gene>
    <name evidence="5" type="ORF">D7I44_03085</name>
</gene>
<evidence type="ECO:0000256" key="2">
    <source>
        <dbReference type="ARBA" id="ARBA00022840"/>
    </source>
</evidence>
<evidence type="ECO:0000256" key="1">
    <source>
        <dbReference type="ARBA" id="ARBA00022741"/>
    </source>
</evidence>
<organism evidence="5 6">
    <name type="scientific">Gryllotalpicola protaetiae</name>
    <dbReference type="NCBI Taxonomy" id="2419771"/>
    <lineage>
        <taxon>Bacteria</taxon>
        <taxon>Bacillati</taxon>
        <taxon>Actinomycetota</taxon>
        <taxon>Actinomycetes</taxon>
        <taxon>Micrococcales</taxon>
        <taxon>Microbacteriaceae</taxon>
        <taxon>Gryllotalpicola</taxon>
    </lineage>
</organism>
<dbReference type="Pfam" id="PF00005">
    <property type="entry name" value="ABC_tran"/>
    <property type="match status" value="1"/>
</dbReference>
<dbReference type="Gene3D" id="3.40.50.300">
    <property type="entry name" value="P-loop containing nucleotide triphosphate hydrolases"/>
    <property type="match status" value="1"/>
</dbReference>
<dbReference type="PROSITE" id="PS50893">
    <property type="entry name" value="ABC_TRANSPORTER_2"/>
    <property type="match status" value="1"/>
</dbReference>
<dbReference type="CDD" id="cd03230">
    <property type="entry name" value="ABC_DR_subfamily_A"/>
    <property type="match status" value="1"/>
</dbReference>
<dbReference type="InterPro" id="IPR027417">
    <property type="entry name" value="P-loop_NTPase"/>
</dbReference>
<proteinExistence type="predicted"/>
<evidence type="ECO:0000256" key="3">
    <source>
        <dbReference type="SAM" id="MobiDB-lite"/>
    </source>
</evidence>
<feature type="domain" description="ABC transporter" evidence="4">
    <location>
        <begin position="30"/>
        <end position="253"/>
    </location>
</feature>
<dbReference type="GO" id="GO:0016887">
    <property type="term" value="F:ATP hydrolysis activity"/>
    <property type="evidence" value="ECO:0007669"/>
    <property type="project" value="InterPro"/>
</dbReference>
<evidence type="ECO:0000313" key="5">
    <source>
        <dbReference type="EMBL" id="AYG02605.1"/>
    </source>
</evidence>
<dbReference type="KEGG" id="gry:D7I44_03085"/>
<keyword evidence="2 5" id="KW-0067">ATP-binding</keyword>
<dbReference type="InterPro" id="IPR003593">
    <property type="entry name" value="AAA+_ATPase"/>
</dbReference>
<keyword evidence="6" id="KW-1185">Reference proteome</keyword>
<feature type="region of interest" description="Disordered" evidence="3">
    <location>
        <begin position="1"/>
        <end position="23"/>
    </location>
</feature>
<protein>
    <submittedName>
        <fullName evidence="5">ABC transporter ATP-binding protein</fullName>
    </submittedName>
</protein>
<name>A0A387BF44_9MICO</name>
<dbReference type="InterPro" id="IPR003439">
    <property type="entry name" value="ABC_transporter-like_ATP-bd"/>
</dbReference>
<reference evidence="5 6" key="1">
    <citation type="submission" date="2018-09" db="EMBL/GenBank/DDBJ databases">
        <title>Genome sequencing of strain 2DFW10M-5.</title>
        <authorList>
            <person name="Heo J."/>
            <person name="Kim S.-J."/>
            <person name="Kwon S.-W."/>
        </authorList>
    </citation>
    <scope>NUCLEOTIDE SEQUENCE [LARGE SCALE GENOMIC DNA]</scope>
    <source>
        <strain evidence="5 6">2DFW10M-5</strain>
    </source>
</reference>
<feature type="compositionally biased region" description="Basic and acidic residues" evidence="3">
    <location>
        <begin position="12"/>
        <end position="23"/>
    </location>
</feature>
<dbReference type="PANTHER" id="PTHR43038:SF3">
    <property type="entry name" value="ABC TRANSPORTER G FAMILY MEMBER 20 ISOFORM X1"/>
    <property type="match status" value="1"/>
</dbReference>
<sequence length="264" mass="27890">MRLSGACRLTQSKRDNSSVARSDRNSASAIVVEGLRVRRGKADVLRGLTVSVPRGQVVGLLGPSGSGKTTLLRCVVGVQKVAAGSVTVLGQPAGSAPLRRRVGYVTQASSVYDDLTVRENLRYFARVLGAPASDVDRVIDETGLGDQAAQLTGSLSGGQRNRVSLAAALLGAPELLVLDEPTVGLDPVLRSELWGLFHRLAHAGTSLFVSSHVMDEAARCDRLMLLRDGEVIADDTPEGLLQSTGAPDAEAAFLSVIRQREAKR</sequence>
<dbReference type="EMBL" id="CP032624">
    <property type="protein sequence ID" value="AYG02605.1"/>
    <property type="molecule type" value="Genomic_DNA"/>
</dbReference>
<dbReference type="PANTHER" id="PTHR43038">
    <property type="entry name" value="ATP-BINDING CASSETTE, SUB-FAMILY H, MEMBER 1"/>
    <property type="match status" value="1"/>
</dbReference>
<dbReference type="Proteomes" id="UP000275069">
    <property type="component" value="Chromosome"/>
</dbReference>
<evidence type="ECO:0000313" key="6">
    <source>
        <dbReference type="Proteomes" id="UP000275069"/>
    </source>
</evidence>
<dbReference type="AlphaFoldDB" id="A0A387BF44"/>
<dbReference type="SUPFAM" id="SSF52540">
    <property type="entry name" value="P-loop containing nucleoside triphosphate hydrolases"/>
    <property type="match status" value="1"/>
</dbReference>
<dbReference type="InterPro" id="IPR017871">
    <property type="entry name" value="ABC_transporter-like_CS"/>
</dbReference>
<evidence type="ECO:0000259" key="4">
    <source>
        <dbReference type="PROSITE" id="PS50893"/>
    </source>
</evidence>
<dbReference type="PROSITE" id="PS00211">
    <property type="entry name" value="ABC_TRANSPORTER_1"/>
    <property type="match status" value="1"/>
</dbReference>
<keyword evidence="1" id="KW-0547">Nucleotide-binding</keyword>